<dbReference type="Proteomes" id="UP001500280">
    <property type="component" value="Unassembled WGS sequence"/>
</dbReference>
<dbReference type="InterPro" id="IPR043504">
    <property type="entry name" value="Peptidase_S1_PA_chymotrypsin"/>
</dbReference>
<feature type="region of interest" description="Disordered" evidence="1">
    <location>
        <begin position="20"/>
        <end position="44"/>
    </location>
</feature>
<reference evidence="3 4" key="1">
    <citation type="journal article" date="2019" name="Int. J. Syst. Evol. Microbiol.">
        <title>The Global Catalogue of Microorganisms (GCM) 10K type strain sequencing project: providing services to taxonomists for standard genome sequencing and annotation.</title>
        <authorList>
            <consortium name="The Broad Institute Genomics Platform"/>
            <consortium name="The Broad Institute Genome Sequencing Center for Infectious Disease"/>
            <person name="Wu L."/>
            <person name="Ma J."/>
        </authorList>
    </citation>
    <scope>NUCLEOTIDE SEQUENCE [LARGE SCALE GENOMIC DNA]</scope>
    <source>
        <strain evidence="3 4">JCM 14307</strain>
    </source>
</reference>
<keyword evidence="4" id="KW-1185">Reference proteome</keyword>
<evidence type="ECO:0000313" key="3">
    <source>
        <dbReference type="EMBL" id="GAA1696194.1"/>
    </source>
</evidence>
<comment type="caution">
    <text evidence="3">The sequence shown here is derived from an EMBL/GenBank/DDBJ whole genome shotgun (WGS) entry which is preliminary data.</text>
</comment>
<dbReference type="InterPro" id="IPR009003">
    <property type="entry name" value="Peptidase_S1_PA"/>
</dbReference>
<proteinExistence type="predicted"/>
<feature type="chain" id="PRO_5045158322" description="Peptidase S1 domain-containing protein" evidence="2">
    <location>
        <begin position="26"/>
        <end position="414"/>
    </location>
</feature>
<accession>A0ABN2HZP4</accession>
<evidence type="ECO:0000313" key="4">
    <source>
        <dbReference type="Proteomes" id="UP001500280"/>
    </source>
</evidence>
<dbReference type="Gene3D" id="2.40.10.10">
    <property type="entry name" value="Trypsin-like serine proteases"/>
    <property type="match status" value="2"/>
</dbReference>
<feature type="signal peptide" evidence="2">
    <location>
        <begin position="1"/>
        <end position="25"/>
    </location>
</feature>
<evidence type="ECO:0008006" key="5">
    <source>
        <dbReference type="Google" id="ProtNLM"/>
    </source>
</evidence>
<keyword evidence="2" id="KW-0732">Signal</keyword>
<evidence type="ECO:0000256" key="1">
    <source>
        <dbReference type="SAM" id="MobiDB-lite"/>
    </source>
</evidence>
<organism evidence="3 4">
    <name type="scientific">Kribbella yunnanensis</name>
    <dbReference type="NCBI Taxonomy" id="190194"/>
    <lineage>
        <taxon>Bacteria</taxon>
        <taxon>Bacillati</taxon>
        <taxon>Actinomycetota</taxon>
        <taxon>Actinomycetes</taxon>
        <taxon>Propionibacteriales</taxon>
        <taxon>Kribbellaceae</taxon>
        <taxon>Kribbella</taxon>
    </lineage>
</organism>
<dbReference type="RefSeq" id="WP_344156010.1">
    <property type="nucleotide sequence ID" value="NZ_BAAANF010000017.1"/>
</dbReference>
<dbReference type="EMBL" id="BAAANF010000017">
    <property type="protein sequence ID" value="GAA1696194.1"/>
    <property type="molecule type" value="Genomic_DNA"/>
</dbReference>
<dbReference type="SUPFAM" id="SSF50494">
    <property type="entry name" value="Trypsin-like serine proteases"/>
    <property type="match status" value="1"/>
</dbReference>
<gene>
    <name evidence="3" type="ORF">GCM10009745_47730</name>
</gene>
<name>A0ABN2HZP4_9ACTN</name>
<evidence type="ECO:0000256" key="2">
    <source>
        <dbReference type="SAM" id="SignalP"/>
    </source>
</evidence>
<protein>
    <recommendedName>
        <fullName evidence="5">Peptidase S1 domain-containing protein</fullName>
    </recommendedName>
</protein>
<sequence>MRQRLIVSVLLAVTAAVGSPSVAGASDPPVGQDQQPRQVGPSADELDRQEQMFSVFDPFYRKISKHPDGDGFAQAQVSEGVRSLILYWRGTIPKQVREFAANSVFPVELKPAKYSEADLGRLARSIKTRWNPHWGSYAGLSPEIGLSSFAVDWTPKAGVDPKGVARVLRQSVPGLGDSVRLHAAPALERTADDWRWNDSSPWNSGGGLALGDGGPDKTTCTLGPALRVNGAERFLTAGHCGAHDWVDGTGVAIGSTTFVSSLHDYQFVAANASGKVFVGAWNNYDGPTRNIEYLGGNAIGSWVCNEGANSGEHCSLQVYSSTVDTNGWTLWKASNPFSQSQVVNVGGDSGAPIISKGEVEATARGLNLGYTPSRGESCAGVPMRRSVSKCGSDVVYLSLSQIINHHPGATLIEY</sequence>